<reference evidence="1" key="3">
    <citation type="submission" date="2025-09" db="UniProtKB">
        <authorList>
            <consortium name="Ensembl"/>
        </authorList>
    </citation>
    <scope>IDENTIFICATION</scope>
</reference>
<evidence type="ECO:0008006" key="3">
    <source>
        <dbReference type="Google" id="ProtNLM"/>
    </source>
</evidence>
<dbReference type="PANTHER" id="PTHR36542">
    <property type="entry name" value="GIG2-LIKE PROTEIN DRED-RELATED"/>
    <property type="match status" value="1"/>
</dbReference>
<dbReference type="GeneTree" id="ENSGT00940000163496"/>
<evidence type="ECO:0000313" key="2">
    <source>
        <dbReference type="Proteomes" id="UP000694402"/>
    </source>
</evidence>
<accession>A0AAZ3PKD1</accession>
<dbReference type="Proteomes" id="UP000694402">
    <property type="component" value="Unassembled WGS sequence"/>
</dbReference>
<dbReference type="Gene3D" id="3.90.175.10">
    <property type="entry name" value="Diphtheria Toxin, domain 1"/>
    <property type="match status" value="1"/>
</dbReference>
<sequence>MVGGASGELCTCEGLGIEKHGDTLSQRKGVMKAKVELLRSNFADALLYRMSLTFFGWDVVYDDKSLVLELGAEQEPQKGDSYTMYHGTNLQTARLIITNGFRQSPDGMLGPGVYVSRNQQKAERYPLKSPPSNRVVLQLRVNAGRVKRIDKDNHPMQKSWNAAGYDTAWVPPNCGMQSVPSGLEEDCVFDPQRIVVTSIAKAPNPTILAELKQLVSQKRAGIGRGGDMQVAVAGGVCTLCKRKTTPDRTHTLLPCWGCGQNICTLMTKHTCSASA</sequence>
<protein>
    <recommendedName>
        <fullName evidence="3">PARP catalytic domain-containing protein</fullName>
    </recommendedName>
</protein>
<dbReference type="Ensembl" id="ENSOTST00005147821.1">
    <property type="protein sequence ID" value="ENSOTSP00005117222.1"/>
    <property type="gene ID" value="ENSOTSG00005050471.1"/>
</dbReference>
<name>A0AAZ3PKD1_ONCTS</name>
<reference evidence="2" key="1">
    <citation type="journal article" date="2018" name="PLoS ONE">
        <title>Chinook salmon (Oncorhynchus tshawytscha) genome and transcriptome.</title>
        <authorList>
            <person name="Christensen K.A."/>
            <person name="Leong J.S."/>
            <person name="Sakhrani D."/>
            <person name="Biagi C.A."/>
            <person name="Minkley D.R."/>
            <person name="Withler R.E."/>
            <person name="Rondeau E.B."/>
            <person name="Koop B.F."/>
            <person name="Devlin R.H."/>
        </authorList>
    </citation>
    <scope>NUCLEOTIDE SEQUENCE [LARGE SCALE GENOMIC DNA]</scope>
</reference>
<keyword evidence="2" id="KW-1185">Reference proteome</keyword>
<dbReference type="AlphaFoldDB" id="A0AAZ3PKD1"/>
<gene>
    <name evidence="1" type="primary">gig2p</name>
</gene>
<reference evidence="1" key="2">
    <citation type="submission" date="2025-08" db="UniProtKB">
        <authorList>
            <consortium name="Ensembl"/>
        </authorList>
    </citation>
    <scope>IDENTIFICATION</scope>
</reference>
<dbReference type="PANTHER" id="PTHR36542:SF6">
    <property type="entry name" value="GIG2-LIKE PROTEIN DREP"/>
    <property type="match status" value="1"/>
</dbReference>
<organism evidence="1 2">
    <name type="scientific">Oncorhynchus tshawytscha</name>
    <name type="common">Chinook salmon</name>
    <name type="synonym">Salmo tshawytscha</name>
    <dbReference type="NCBI Taxonomy" id="74940"/>
    <lineage>
        <taxon>Eukaryota</taxon>
        <taxon>Metazoa</taxon>
        <taxon>Chordata</taxon>
        <taxon>Craniata</taxon>
        <taxon>Vertebrata</taxon>
        <taxon>Euteleostomi</taxon>
        <taxon>Actinopterygii</taxon>
        <taxon>Neopterygii</taxon>
        <taxon>Teleostei</taxon>
        <taxon>Protacanthopterygii</taxon>
        <taxon>Salmoniformes</taxon>
        <taxon>Salmonidae</taxon>
        <taxon>Salmoninae</taxon>
        <taxon>Oncorhynchus</taxon>
    </lineage>
</organism>
<proteinExistence type="predicted"/>
<dbReference type="SUPFAM" id="SSF56399">
    <property type="entry name" value="ADP-ribosylation"/>
    <property type="match status" value="1"/>
</dbReference>
<dbReference type="GeneID" id="112247134"/>
<evidence type="ECO:0000313" key="1">
    <source>
        <dbReference type="Ensembl" id="ENSOTSP00005117222.1"/>
    </source>
</evidence>
<dbReference type="KEGG" id="otw:112247134"/>
<dbReference type="GO" id="GO:0005737">
    <property type="term" value="C:cytoplasm"/>
    <property type="evidence" value="ECO:0007669"/>
    <property type="project" value="TreeGrafter"/>
</dbReference>
<dbReference type="RefSeq" id="XP_024271586.1">
    <property type="nucleotide sequence ID" value="XM_024415818.2"/>
</dbReference>
<dbReference type="CTD" id="796385"/>